<dbReference type="AlphaFoldDB" id="A0A2S4S0M2"/>
<reference evidence="1 2" key="1">
    <citation type="submission" date="2018-01" db="EMBL/GenBank/DDBJ databases">
        <title>Complete genome sequences of 14 Citrobacter spp. isolated from plant in Canada.</title>
        <authorList>
            <person name="Bhandare S.G."/>
            <person name="Colavecchio A."/>
            <person name="Jeukens J."/>
            <person name="Emond-Rheault J.-G."/>
            <person name="Freschi L."/>
            <person name="Hamel J."/>
            <person name="Kukavica-Ibrulj I."/>
            <person name="Levesque R."/>
            <person name="Goodridge L."/>
        </authorList>
    </citation>
    <scope>NUCLEOTIDE SEQUENCE [LARGE SCALE GENOMIC DNA]</scope>
    <source>
        <strain evidence="1 2">S1285</strain>
    </source>
</reference>
<dbReference type="EMBL" id="PQLX01000002">
    <property type="protein sequence ID" value="POU66985.1"/>
    <property type="molecule type" value="Genomic_DNA"/>
</dbReference>
<dbReference type="Proteomes" id="UP000237003">
    <property type="component" value="Unassembled WGS sequence"/>
</dbReference>
<accession>A0A2S4S0M2</accession>
<comment type="caution">
    <text evidence="1">The sequence shown here is derived from an EMBL/GenBank/DDBJ whole genome shotgun (WGS) entry which is preliminary data.</text>
</comment>
<evidence type="ECO:0000313" key="2">
    <source>
        <dbReference type="Proteomes" id="UP000237003"/>
    </source>
</evidence>
<protein>
    <submittedName>
        <fullName evidence="1">Uncharacterized protein</fullName>
    </submittedName>
</protein>
<evidence type="ECO:0000313" key="1">
    <source>
        <dbReference type="EMBL" id="POU66985.1"/>
    </source>
</evidence>
<gene>
    <name evidence="1" type="ORF">C3430_09450</name>
</gene>
<organism evidence="1 2">
    <name type="scientific">Citrobacter amalonaticus</name>
    <dbReference type="NCBI Taxonomy" id="35703"/>
    <lineage>
        <taxon>Bacteria</taxon>
        <taxon>Pseudomonadati</taxon>
        <taxon>Pseudomonadota</taxon>
        <taxon>Gammaproteobacteria</taxon>
        <taxon>Enterobacterales</taxon>
        <taxon>Enterobacteriaceae</taxon>
        <taxon>Citrobacter</taxon>
    </lineage>
</organism>
<proteinExistence type="predicted"/>
<name>A0A2S4S0M2_CITAM</name>
<sequence length="72" mass="8141">MALLSGPSLGLAPSGPAQTLFKTTTRFVLQLELDRVYIGARNVSLPFNCDYLRKVFPLSYKYYFQPLSTYDS</sequence>